<dbReference type="Proteomes" id="UP000604737">
    <property type="component" value="Unassembled WGS sequence"/>
</dbReference>
<organism evidence="7 8">
    <name type="scientific">Jeongeupia chitinilytica</name>
    <dbReference type="NCBI Taxonomy" id="1041641"/>
    <lineage>
        <taxon>Bacteria</taxon>
        <taxon>Pseudomonadati</taxon>
        <taxon>Pseudomonadota</taxon>
        <taxon>Betaproteobacteria</taxon>
        <taxon>Neisseriales</taxon>
        <taxon>Chitinibacteraceae</taxon>
        <taxon>Jeongeupia</taxon>
    </lineage>
</organism>
<dbReference type="PANTHER" id="PTHR42792:SF2">
    <property type="entry name" value="FLAGELLIN"/>
    <property type="match status" value="1"/>
</dbReference>
<dbReference type="InterPro" id="IPR046358">
    <property type="entry name" value="Flagellin_C"/>
</dbReference>
<dbReference type="RefSeq" id="WP_189459623.1">
    <property type="nucleotide sequence ID" value="NZ_BMYO01000003.1"/>
</dbReference>
<evidence type="ECO:0000259" key="6">
    <source>
        <dbReference type="Pfam" id="PF00700"/>
    </source>
</evidence>
<comment type="caution">
    <text evidence="7">The sequence shown here is derived from an EMBL/GenBank/DDBJ whole genome shotgun (WGS) entry which is preliminary data.</text>
</comment>
<keyword evidence="7" id="KW-0969">Cilium</keyword>
<comment type="subcellular location">
    <subcellularLocation>
        <location evidence="4">Secreted</location>
    </subcellularLocation>
    <subcellularLocation>
        <location evidence="4">Bacterial flagellum</location>
    </subcellularLocation>
</comment>
<dbReference type="InterPro" id="IPR001492">
    <property type="entry name" value="Flagellin"/>
</dbReference>
<sequence>MAQVINTNVASLTSQRNLGTSQAGLNTSLQRLSSGLRINSAKDDAAGLAISQRMTSQIRGLDQANRNANDGVSLAQTAEGALSSAGDMLQRIRELAVQSSNATNSSSDRQAIQQEVGQLTSELDRIAKTTNFNGKNLLDGSFGTATFQVGANANQTIQASGVNFRTNNYGNNSVAVDQPAVGAATKTVAAQAIKINGSLGSATYTTTATDTAQTIAQQINAKSDQTGVSATATTSANLALGAETYTLGIQSDNATAATVSFSVGGTASTADDYASAINSINAATSKTGVTAEFDAVNGGIKLTNAAGNDIKLTNQAAAANTKLDVNSYDADGTTGAAAFDAKAAAATAVANGRVTLDSSNSFSVTDAGSGYGLTKASTLDTVASLDVTSFDNAQKALKIVDSALAAVNGQRAQYGALQSRFESSIANLQTTSDNLSASRSRIQDTDFAKETATMTRNQVLQQAGTAMLAQANALPNQVLSLLRG</sequence>
<gene>
    <name evidence="7" type="primary">fliC</name>
    <name evidence="7" type="ORF">GCM10007350_15250</name>
</gene>
<evidence type="ECO:0000256" key="2">
    <source>
        <dbReference type="ARBA" id="ARBA00022525"/>
    </source>
</evidence>
<evidence type="ECO:0000259" key="5">
    <source>
        <dbReference type="Pfam" id="PF00669"/>
    </source>
</evidence>
<dbReference type="Pfam" id="PF07196">
    <property type="entry name" value="Flagellin_IN"/>
    <property type="match status" value="2"/>
</dbReference>
<keyword evidence="2 4" id="KW-0964">Secreted</keyword>
<dbReference type="PANTHER" id="PTHR42792">
    <property type="entry name" value="FLAGELLIN"/>
    <property type="match status" value="1"/>
</dbReference>
<feature type="domain" description="Flagellin C-terminal" evidence="6">
    <location>
        <begin position="397"/>
        <end position="482"/>
    </location>
</feature>
<evidence type="ECO:0000256" key="3">
    <source>
        <dbReference type="ARBA" id="ARBA00023143"/>
    </source>
</evidence>
<dbReference type="InterPro" id="IPR010810">
    <property type="entry name" value="Flagellin_hook_IN_motif"/>
</dbReference>
<keyword evidence="7" id="KW-0966">Cell projection</keyword>
<dbReference type="Gene3D" id="2.30.220.10">
    <property type="entry name" value="f41 fragment of flagellin, C-terminal domain"/>
    <property type="match status" value="1"/>
</dbReference>
<dbReference type="InterPro" id="IPR042187">
    <property type="entry name" value="Flagellin_C_sub2"/>
</dbReference>
<keyword evidence="3 4" id="KW-0975">Bacterial flagellum</keyword>
<dbReference type="Pfam" id="PF00669">
    <property type="entry name" value="Flagellin_N"/>
    <property type="match status" value="1"/>
</dbReference>
<dbReference type="Gene3D" id="2.170.280.10">
    <property type="entry name" value="f41 fragment of flagellin, middle domain"/>
    <property type="match status" value="1"/>
</dbReference>
<evidence type="ECO:0000256" key="4">
    <source>
        <dbReference type="RuleBase" id="RU362073"/>
    </source>
</evidence>
<comment type="function">
    <text evidence="4">Flagellin is the subunit protein which polymerizes to form the filaments of bacterial flagella.</text>
</comment>
<evidence type="ECO:0000313" key="8">
    <source>
        <dbReference type="Proteomes" id="UP000604737"/>
    </source>
</evidence>
<reference evidence="8" key="1">
    <citation type="journal article" date="2019" name="Int. J. Syst. Evol. Microbiol.">
        <title>The Global Catalogue of Microorganisms (GCM) 10K type strain sequencing project: providing services to taxonomists for standard genome sequencing and annotation.</title>
        <authorList>
            <consortium name="The Broad Institute Genomics Platform"/>
            <consortium name="The Broad Institute Genome Sequencing Center for Infectious Disease"/>
            <person name="Wu L."/>
            <person name="Ma J."/>
        </authorList>
    </citation>
    <scope>NUCLEOTIDE SEQUENCE [LARGE SCALE GENOMIC DNA]</scope>
    <source>
        <strain evidence="8">KCTC 23701</strain>
    </source>
</reference>
<dbReference type="Gene3D" id="1.20.1330.10">
    <property type="entry name" value="f41 fragment of flagellin, N-terminal domain"/>
    <property type="match status" value="1"/>
</dbReference>
<protein>
    <recommendedName>
        <fullName evidence="4">Flagellin</fullName>
    </recommendedName>
</protein>
<keyword evidence="8" id="KW-1185">Reference proteome</keyword>
<dbReference type="EMBL" id="BMYO01000003">
    <property type="protein sequence ID" value="GHD61103.1"/>
    <property type="molecule type" value="Genomic_DNA"/>
</dbReference>
<evidence type="ECO:0000256" key="1">
    <source>
        <dbReference type="ARBA" id="ARBA00005709"/>
    </source>
</evidence>
<evidence type="ECO:0000313" key="7">
    <source>
        <dbReference type="EMBL" id="GHD61103.1"/>
    </source>
</evidence>
<dbReference type="PRINTS" id="PR00207">
    <property type="entry name" value="FLAGELLIN"/>
</dbReference>
<comment type="similarity">
    <text evidence="1 4">Belongs to the bacterial flagellin family.</text>
</comment>
<feature type="domain" description="Flagellin N-terminal" evidence="5">
    <location>
        <begin position="5"/>
        <end position="141"/>
    </location>
</feature>
<dbReference type="Pfam" id="PF00700">
    <property type="entry name" value="Flagellin_C"/>
    <property type="match status" value="1"/>
</dbReference>
<accession>A0ABQ3GYE9</accession>
<dbReference type="InterPro" id="IPR001029">
    <property type="entry name" value="Flagellin_N"/>
</dbReference>
<keyword evidence="7" id="KW-0282">Flagellum</keyword>
<proteinExistence type="inferred from homology"/>
<dbReference type="Gene3D" id="6.10.10.10">
    <property type="entry name" value="Flagellar export chaperone, C-terminal domain"/>
    <property type="match status" value="1"/>
</dbReference>
<name>A0ABQ3GYE9_9NEIS</name>
<dbReference type="SUPFAM" id="SSF64518">
    <property type="entry name" value="Phase 1 flagellin"/>
    <property type="match status" value="1"/>
</dbReference>